<evidence type="ECO:0000259" key="2">
    <source>
        <dbReference type="Pfam" id="PF10551"/>
    </source>
</evidence>
<evidence type="ECO:0000313" key="3">
    <source>
        <dbReference type="EMBL" id="CAF1109257.1"/>
    </source>
</evidence>
<dbReference type="InterPro" id="IPR018289">
    <property type="entry name" value="MULE_transposase_dom"/>
</dbReference>
<organism evidence="3 4">
    <name type="scientific">Brachionus calyciflorus</name>
    <dbReference type="NCBI Taxonomy" id="104777"/>
    <lineage>
        <taxon>Eukaryota</taxon>
        <taxon>Metazoa</taxon>
        <taxon>Spiralia</taxon>
        <taxon>Gnathifera</taxon>
        <taxon>Rotifera</taxon>
        <taxon>Eurotatoria</taxon>
        <taxon>Monogononta</taxon>
        <taxon>Pseudotrocha</taxon>
        <taxon>Ploima</taxon>
        <taxon>Brachionidae</taxon>
        <taxon>Brachionus</taxon>
    </lineage>
</organism>
<name>A0A814PR02_9BILA</name>
<sequence length="225" mass="26166">MVLTALLKEAKNHKIRLEPKYIMTDFELAAINAFKEAFPNIENKGCLFHLCQSFMKKFSELKLKKDYENNEEVSNWFKTVCSLAIVPIDYVNTLFEKLLSTTPDIPNADTFLSYVVDTYFEGNYEVSMWNHFNTNDTPRTNNNLEGYNFRLNKHLSVARPDIYSAINKLKEEEVDASLKYYLFDFAKLEKKTKMVDDGDDKDSADSMSAYEDDENNDEDESDIDE</sequence>
<dbReference type="EMBL" id="CAJNOC010008060">
    <property type="protein sequence ID" value="CAF1109257.1"/>
    <property type="molecule type" value="Genomic_DNA"/>
</dbReference>
<protein>
    <recommendedName>
        <fullName evidence="2">MULE transposase domain-containing protein</fullName>
    </recommendedName>
</protein>
<reference evidence="3" key="1">
    <citation type="submission" date="2021-02" db="EMBL/GenBank/DDBJ databases">
        <authorList>
            <person name="Nowell W R."/>
        </authorList>
    </citation>
    <scope>NUCLEOTIDE SEQUENCE</scope>
    <source>
        <strain evidence="3">Ploen Becks lab</strain>
    </source>
</reference>
<dbReference type="Pfam" id="PF10551">
    <property type="entry name" value="MULE"/>
    <property type="match status" value="1"/>
</dbReference>
<feature type="compositionally biased region" description="Acidic residues" evidence="1">
    <location>
        <begin position="210"/>
        <end position="225"/>
    </location>
</feature>
<accession>A0A814PR02</accession>
<keyword evidence="4" id="KW-1185">Reference proteome</keyword>
<evidence type="ECO:0000313" key="4">
    <source>
        <dbReference type="Proteomes" id="UP000663879"/>
    </source>
</evidence>
<comment type="caution">
    <text evidence="3">The sequence shown here is derived from an EMBL/GenBank/DDBJ whole genome shotgun (WGS) entry which is preliminary data.</text>
</comment>
<dbReference type="Proteomes" id="UP000663879">
    <property type="component" value="Unassembled WGS sequence"/>
</dbReference>
<gene>
    <name evidence="3" type="ORF">OXX778_LOCUS21544</name>
</gene>
<dbReference type="AlphaFoldDB" id="A0A814PR02"/>
<evidence type="ECO:0000256" key="1">
    <source>
        <dbReference type="SAM" id="MobiDB-lite"/>
    </source>
</evidence>
<feature type="domain" description="MULE transposase" evidence="2">
    <location>
        <begin position="8"/>
        <end position="52"/>
    </location>
</feature>
<dbReference type="OrthoDB" id="6599116at2759"/>
<proteinExistence type="predicted"/>
<feature type="region of interest" description="Disordered" evidence="1">
    <location>
        <begin position="193"/>
        <end position="225"/>
    </location>
</feature>
<feature type="compositionally biased region" description="Basic and acidic residues" evidence="1">
    <location>
        <begin position="193"/>
        <end position="204"/>
    </location>
</feature>